<organism evidence="1">
    <name type="scientific">Rhizophora mucronata</name>
    <name type="common">Asiatic mangrove</name>
    <dbReference type="NCBI Taxonomy" id="61149"/>
    <lineage>
        <taxon>Eukaryota</taxon>
        <taxon>Viridiplantae</taxon>
        <taxon>Streptophyta</taxon>
        <taxon>Embryophyta</taxon>
        <taxon>Tracheophyta</taxon>
        <taxon>Spermatophyta</taxon>
        <taxon>Magnoliopsida</taxon>
        <taxon>eudicotyledons</taxon>
        <taxon>Gunneridae</taxon>
        <taxon>Pentapetalae</taxon>
        <taxon>rosids</taxon>
        <taxon>fabids</taxon>
        <taxon>Malpighiales</taxon>
        <taxon>Rhizophoraceae</taxon>
        <taxon>Rhizophora</taxon>
    </lineage>
</organism>
<dbReference type="EMBL" id="GGEC01064761">
    <property type="protein sequence ID" value="MBX45245.1"/>
    <property type="molecule type" value="Transcribed_RNA"/>
</dbReference>
<evidence type="ECO:0000313" key="1">
    <source>
        <dbReference type="EMBL" id="MBX45245.1"/>
    </source>
</evidence>
<proteinExistence type="predicted"/>
<reference evidence="1" key="1">
    <citation type="submission" date="2018-02" db="EMBL/GenBank/DDBJ databases">
        <title>Rhizophora mucronata_Transcriptome.</title>
        <authorList>
            <person name="Meera S.P."/>
            <person name="Sreeshan A."/>
            <person name="Augustine A."/>
        </authorList>
    </citation>
    <scope>NUCLEOTIDE SEQUENCE</scope>
    <source>
        <tissue evidence="1">Leaf</tissue>
    </source>
</reference>
<dbReference type="AlphaFoldDB" id="A0A2P2NS19"/>
<sequence>MPSNFMAPHQLWEWVTSARGCFLCIHQISETNGFPTKENTVLRLLYVDCILQLKLRHGHKSYMPKTWNGIIQKVEDV</sequence>
<name>A0A2P2NS19_RHIMU</name>
<accession>A0A2P2NS19</accession>
<protein>
    <submittedName>
        <fullName evidence="1">Uncharacterized protein</fullName>
    </submittedName>
</protein>